<keyword evidence="5" id="KW-1185">Reference proteome</keyword>
<organism evidence="4 5">
    <name type="scientific">Paenibacillus aurantiacus</name>
    <dbReference type="NCBI Taxonomy" id="1936118"/>
    <lineage>
        <taxon>Bacteria</taxon>
        <taxon>Bacillati</taxon>
        <taxon>Bacillota</taxon>
        <taxon>Bacilli</taxon>
        <taxon>Bacillales</taxon>
        <taxon>Paenibacillaceae</taxon>
        <taxon>Paenibacillus</taxon>
    </lineage>
</organism>
<keyword evidence="2" id="KW-0732">Signal</keyword>
<evidence type="ECO:0000313" key="4">
    <source>
        <dbReference type="EMBL" id="MFB9326943.1"/>
    </source>
</evidence>
<feature type="domain" description="SLH" evidence="3">
    <location>
        <begin position="234"/>
        <end position="297"/>
    </location>
</feature>
<dbReference type="InterPro" id="IPR001119">
    <property type="entry name" value="SLH_dom"/>
</dbReference>
<dbReference type="PANTHER" id="PTHR43308:SF5">
    <property type="entry name" value="S-LAYER PROTEIN _ PEPTIDOGLYCAN ENDO-BETA-N-ACETYLGLUCOSAMINIDASE"/>
    <property type="match status" value="1"/>
</dbReference>
<protein>
    <submittedName>
        <fullName evidence="4">S-layer homology domain-containing protein</fullName>
    </submittedName>
</protein>
<dbReference type="Pfam" id="PF00395">
    <property type="entry name" value="SLH"/>
    <property type="match status" value="3"/>
</dbReference>
<evidence type="ECO:0000259" key="3">
    <source>
        <dbReference type="PROSITE" id="PS51272"/>
    </source>
</evidence>
<evidence type="ECO:0000256" key="2">
    <source>
        <dbReference type="SAM" id="SignalP"/>
    </source>
</evidence>
<dbReference type="RefSeq" id="WP_377494707.1">
    <property type="nucleotide sequence ID" value="NZ_JBHMDO010000022.1"/>
</dbReference>
<evidence type="ECO:0000256" key="1">
    <source>
        <dbReference type="SAM" id="MobiDB-lite"/>
    </source>
</evidence>
<feature type="compositionally biased region" description="Low complexity" evidence="1">
    <location>
        <begin position="36"/>
        <end position="54"/>
    </location>
</feature>
<dbReference type="PANTHER" id="PTHR43308">
    <property type="entry name" value="OUTER MEMBRANE PROTEIN ALPHA-RELATED"/>
    <property type="match status" value="1"/>
</dbReference>
<accession>A0ABV5KRV0</accession>
<gene>
    <name evidence="4" type="ORF">ACFFSY_13530</name>
</gene>
<evidence type="ECO:0000313" key="5">
    <source>
        <dbReference type="Proteomes" id="UP001589747"/>
    </source>
</evidence>
<dbReference type="Proteomes" id="UP001589747">
    <property type="component" value="Unassembled WGS sequence"/>
</dbReference>
<dbReference type="Gene3D" id="2.60.220.30">
    <property type="match status" value="1"/>
</dbReference>
<sequence>MKKSLKKHLIMGIATTTILGAAVANANSLNSFVTGTVGSSESPGSSASQAPGTSEAPGASTSQAPGPGQSEAPGTSKPSDGIGGYFPPVVSTTSPAKISSDGATVTGTFGAAGAEITLAGGKISIKIPAGAVASDRTITVTSVKAEDLKTKLPNSFVFGGLAISVELSGEDLLLQPATVTLNDAEAIKKLDPKRLSYFKEENGSWLFRGVIVDAEKGTASFNTNSFSTYALLSNGKVFSDEQSAKWAADYISVALGGNFINGYVDGTFKPNNTITRSEFVQVIVGALGLSEKASTATFADVPATAWYNKALGTAIENKLVQGVAANKFAPEAKISREEVATILGRAFELKATQTTTGSEFKDFAKTHEWAVKGVNAALQAGVISGYQDKTLKPQNSISRAEAVTMIVRALDNIGKVSVK</sequence>
<dbReference type="EMBL" id="JBHMDO010000022">
    <property type="protein sequence ID" value="MFB9326943.1"/>
    <property type="molecule type" value="Genomic_DNA"/>
</dbReference>
<feature type="domain" description="SLH" evidence="3">
    <location>
        <begin position="357"/>
        <end position="419"/>
    </location>
</feature>
<name>A0ABV5KRV0_9BACL</name>
<feature type="chain" id="PRO_5046004823" evidence="2">
    <location>
        <begin position="27"/>
        <end position="419"/>
    </location>
</feature>
<comment type="caution">
    <text evidence="4">The sequence shown here is derived from an EMBL/GenBank/DDBJ whole genome shotgun (WGS) entry which is preliminary data.</text>
</comment>
<reference evidence="4 5" key="1">
    <citation type="submission" date="2024-09" db="EMBL/GenBank/DDBJ databases">
        <authorList>
            <person name="Sun Q."/>
            <person name="Mori K."/>
        </authorList>
    </citation>
    <scope>NUCLEOTIDE SEQUENCE [LARGE SCALE GENOMIC DNA]</scope>
    <source>
        <strain evidence="4 5">TISTR 2452</strain>
    </source>
</reference>
<proteinExistence type="predicted"/>
<feature type="signal peptide" evidence="2">
    <location>
        <begin position="1"/>
        <end position="26"/>
    </location>
</feature>
<dbReference type="InterPro" id="IPR051465">
    <property type="entry name" value="Cell_Envelope_Struct_Comp"/>
</dbReference>
<feature type="domain" description="SLH" evidence="3">
    <location>
        <begin position="298"/>
        <end position="356"/>
    </location>
</feature>
<feature type="region of interest" description="Disordered" evidence="1">
    <location>
        <begin position="36"/>
        <end position="86"/>
    </location>
</feature>
<dbReference type="PROSITE" id="PS51272">
    <property type="entry name" value="SLH"/>
    <property type="match status" value="3"/>
</dbReference>